<feature type="transmembrane region" description="Helical" evidence="1">
    <location>
        <begin position="268"/>
        <end position="285"/>
    </location>
</feature>
<name>A0ABS9EG28_9FLAO</name>
<evidence type="ECO:0000313" key="3">
    <source>
        <dbReference type="EMBL" id="MCF4101840.1"/>
    </source>
</evidence>
<dbReference type="Proteomes" id="UP001179363">
    <property type="component" value="Unassembled WGS sequence"/>
</dbReference>
<evidence type="ECO:0000256" key="1">
    <source>
        <dbReference type="SAM" id="Phobius"/>
    </source>
</evidence>
<dbReference type="Pfam" id="PF14258">
    <property type="entry name" value="DUF4350"/>
    <property type="match status" value="1"/>
</dbReference>
<organism evidence="3 4">
    <name type="scientific">Gillisia lutea</name>
    <dbReference type="NCBI Taxonomy" id="2909668"/>
    <lineage>
        <taxon>Bacteria</taxon>
        <taxon>Pseudomonadati</taxon>
        <taxon>Bacteroidota</taxon>
        <taxon>Flavobacteriia</taxon>
        <taxon>Flavobacteriales</taxon>
        <taxon>Flavobacteriaceae</taxon>
        <taxon>Gillisia</taxon>
    </lineage>
</organism>
<keyword evidence="1" id="KW-1133">Transmembrane helix</keyword>
<accession>A0ABS9EG28</accession>
<sequence length="400" mass="46729">MNKGFKLLFAVFLLLLLLLTYLEASEPDPVNWNPSYLETDKIALGSYVFYEAWQKSRKDSIIKVKIPPFEFLNKKPKGTYFFVNNYLNFDDSELEKLLNWVYEGNILFLSSGWYSENILDTLKLETAIKVPGKDFSSQPLLTLVNPKIAPSQPYKYEHESSLVYLKKIDTLKHTILGVSNLDNLSTKNEGKVNFISTAFGKGKIYIHTMPEAFSNYFMLSNTNYTYAQSVVSYLDQDKPLYWDAYYKTGKSFFTSPLHVLFSKRSLKWAYYFILIGVVLFIIFEGKRKQRAIPIVSPLKNQSYEYSKTISQLYLEQKDYKTLADKKIEHFYDYIRSKYRVDTSQSNQNLQEDFALKANKELDEISILLAKLGKYSEKNNITKKELEELHELILTFKKYKS</sequence>
<keyword evidence="1" id="KW-0472">Membrane</keyword>
<dbReference type="RefSeq" id="WP_236133983.1">
    <property type="nucleotide sequence ID" value="NZ_JAKGTH010000008.1"/>
</dbReference>
<protein>
    <submittedName>
        <fullName evidence="3">DUF4350 domain-containing protein</fullName>
    </submittedName>
</protein>
<evidence type="ECO:0000259" key="2">
    <source>
        <dbReference type="Pfam" id="PF14258"/>
    </source>
</evidence>
<dbReference type="InterPro" id="IPR025646">
    <property type="entry name" value="DUF4350"/>
</dbReference>
<keyword evidence="1" id="KW-0812">Transmembrane</keyword>
<reference evidence="3" key="1">
    <citation type="submission" date="2022-01" db="EMBL/GenBank/DDBJ databases">
        <title>Gillisia lutea sp. nov., isolated from marine plastic residues from the Malvarosa beach (Valencia, Spain).</title>
        <authorList>
            <person name="Vidal-Verdu A."/>
            <person name="Molina-Menor E."/>
            <person name="Satari L."/>
            <person name="Pascual J."/>
            <person name="Pereto J."/>
            <person name="Porcar M."/>
        </authorList>
    </citation>
    <scope>NUCLEOTIDE SEQUENCE</scope>
    <source>
        <strain evidence="3">M10.2A</strain>
    </source>
</reference>
<gene>
    <name evidence="3" type="ORF">L1I30_09195</name>
</gene>
<feature type="domain" description="DUF4350" evidence="2">
    <location>
        <begin position="41"/>
        <end position="230"/>
    </location>
</feature>
<proteinExistence type="predicted"/>
<evidence type="ECO:0000313" key="4">
    <source>
        <dbReference type="Proteomes" id="UP001179363"/>
    </source>
</evidence>
<comment type="caution">
    <text evidence="3">The sequence shown here is derived from an EMBL/GenBank/DDBJ whole genome shotgun (WGS) entry which is preliminary data.</text>
</comment>
<dbReference type="EMBL" id="JAKGTH010000008">
    <property type="protein sequence ID" value="MCF4101840.1"/>
    <property type="molecule type" value="Genomic_DNA"/>
</dbReference>
<keyword evidence="4" id="KW-1185">Reference proteome</keyword>